<evidence type="ECO:0000313" key="9">
    <source>
        <dbReference type="EMBL" id="AEV31996.1"/>
    </source>
</evidence>
<dbReference type="PIRSF" id="PIRSF016636">
    <property type="entry name" value="AlgI_DltB"/>
    <property type="match status" value="1"/>
</dbReference>
<feature type="transmembrane region" description="Helical" evidence="8">
    <location>
        <begin position="444"/>
        <end position="468"/>
    </location>
</feature>
<evidence type="ECO:0000256" key="4">
    <source>
        <dbReference type="ARBA" id="ARBA00022692"/>
    </source>
</evidence>
<dbReference type="Proteomes" id="UP000005631">
    <property type="component" value="Chromosome"/>
</dbReference>
<dbReference type="HOGENOM" id="CLU_025255_1_3_10"/>
<organism evidence="9 10">
    <name type="scientific">Owenweeksia hongkongensis (strain DSM 17368 / CIP 108786 / JCM 12287 / NRRL B-23963 / UST20020801)</name>
    <dbReference type="NCBI Taxonomy" id="926562"/>
    <lineage>
        <taxon>Bacteria</taxon>
        <taxon>Pseudomonadati</taxon>
        <taxon>Bacteroidota</taxon>
        <taxon>Flavobacteriia</taxon>
        <taxon>Flavobacteriales</taxon>
        <taxon>Owenweeksiaceae</taxon>
        <taxon>Owenweeksia</taxon>
    </lineage>
</organism>
<dbReference type="eggNOG" id="COG1696">
    <property type="taxonomic scope" value="Bacteria"/>
</dbReference>
<keyword evidence="5 8" id="KW-1133">Transmembrane helix</keyword>
<feature type="transmembrane region" description="Helical" evidence="8">
    <location>
        <begin position="149"/>
        <end position="170"/>
    </location>
</feature>
<dbReference type="OrthoDB" id="9805788at2"/>
<sequence>MVFSSPIFLFLFLPLVFAVYFLAPKKLRNVVLLVFSLIFYSWGEGRLVILLLLSALTDFYCGRIIHYGYRKIGLTISLIFNLAILGYFKYLDFTFDNLSRIAQFLGFAEGVIPDVAGVALPIGISFFTFQTMSYTIDVYRGNVKADNNLLNFATYVCLFPQLVAGPIVRYSDISHQLNLRIISSDKFADGCERFIIGLAKKVLIANSFAAIADDIFKQNLQDLSTPYAWLGILAYTFQIYFDFSGYSDMAIGLGKMLGFDFPENFNYPYISKSIREFWRRWHISLSTWFRDYVYISLGGNRKGNVHTYINLLIVFFVTGLWHGASWNFVIWGLFHGFFMIIERMGFGKSLSKIPVILQRLYTLVIVIVGWVFFRAETLSEALTYVKTMFIYTSGNSALSSYLSFFHINLHTLFAVFFAVLFSTPFYPKAEKFFTRKKLSWFRPIALLLLFITTIIYLGAGTYNPFIYFKF</sequence>
<feature type="transmembrane region" description="Helical" evidence="8">
    <location>
        <begin position="6"/>
        <end position="23"/>
    </location>
</feature>
<evidence type="ECO:0000313" key="10">
    <source>
        <dbReference type="Proteomes" id="UP000005631"/>
    </source>
</evidence>
<dbReference type="PANTHER" id="PTHR13285:SF18">
    <property type="entry name" value="PROTEIN-CYSTEINE N-PALMITOYLTRANSFERASE RASP"/>
    <property type="match status" value="1"/>
</dbReference>
<dbReference type="AlphaFoldDB" id="G8R3W4"/>
<evidence type="ECO:0000256" key="3">
    <source>
        <dbReference type="ARBA" id="ARBA00022475"/>
    </source>
</evidence>
<keyword evidence="6 7" id="KW-0472">Membrane</keyword>
<dbReference type="STRING" id="926562.Oweho_0986"/>
<dbReference type="GO" id="GO:0016746">
    <property type="term" value="F:acyltransferase activity"/>
    <property type="evidence" value="ECO:0007669"/>
    <property type="project" value="UniProtKB-KW"/>
</dbReference>
<evidence type="ECO:0000256" key="1">
    <source>
        <dbReference type="ARBA" id="ARBA00004651"/>
    </source>
</evidence>
<evidence type="ECO:0000256" key="2">
    <source>
        <dbReference type="ARBA" id="ARBA00010323"/>
    </source>
</evidence>
<dbReference type="InterPro" id="IPR051085">
    <property type="entry name" value="MB_O-acyltransferase"/>
</dbReference>
<dbReference type="InterPro" id="IPR028362">
    <property type="entry name" value="AlgI"/>
</dbReference>
<dbReference type="GO" id="GO:0042121">
    <property type="term" value="P:alginic acid biosynthetic process"/>
    <property type="evidence" value="ECO:0007669"/>
    <property type="project" value="InterPro"/>
</dbReference>
<dbReference type="InterPro" id="IPR024194">
    <property type="entry name" value="Ac/AlaTfrase_AlgI/DltB"/>
</dbReference>
<comment type="similarity">
    <text evidence="2 7">Belongs to the membrane-bound acyltransferase family.</text>
</comment>
<proteinExistence type="inferred from homology"/>
<feature type="transmembrane region" description="Helical" evidence="8">
    <location>
        <begin position="72"/>
        <end position="90"/>
    </location>
</feature>
<dbReference type="GO" id="GO:0005886">
    <property type="term" value="C:plasma membrane"/>
    <property type="evidence" value="ECO:0007669"/>
    <property type="project" value="UniProtKB-SubCell"/>
</dbReference>
<keyword evidence="4 8" id="KW-0812">Transmembrane</keyword>
<protein>
    <submittedName>
        <fullName evidence="9">Putative membrane protein involved in D-alanine export</fullName>
    </submittedName>
</protein>
<evidence type="ECO:0000256" key="6">
    <source>
        <dbReference type="ARBA" id="ARBA00023136"/>
    </source>
</evidence>
<evidence type="ECO:0000256" key="7">
    <source>
        <dbReference type="PIRNR" id="PIRNR016636"/>
    </source>
</evidence>
<keyword evidence="7" id="KW-0012">Acyltransferase</keyword>
<dbReference type="InterPro" id="IPR004299">
    <property type="entry name" value="MBOAT_fam"/>
</dbReference>
<dbReference type="RefSeq" id="WP_014201356.1">
    <property type="nucleotide sequence ID" value="NC_016599.1"/>
</dbReference>
<evidence type="ECO:0000256" key="8">
    <source>
        <dbReference type="SAM" id="Phobius"/>
    </source>
</evidence>
<feature type="transmembrane region" description="Helical" evidence="8">
    <location>
        <begin position="30"/>
        <end position="52"/>
    </location>
</feature>
<keyword evidence="10" id="KW-1185">Reference proteome</keyword>
<dbReference type="KEGG" id="oho:Oweho_0986"/>
<dbReference type="PANTHER" id="PTHR13285">
    <property type="entry name" value="ACYLTRANSFERASE"/>
    <property type="match status" value="1"/>
</dbReference>
<dbReference type="EMBL" id="CP003156">
    <property type="protein sequence ID" value="AEV31996.1"/>
    <property type="molecule type" value="Genomic_DNA"/>
</dbReference>
<dbReference type="PIRSF" id="PIRSF500217">
    <property type="entry name" value="AlgI"/>
    <property type="match status" value="1"/>
</dbReference>
<evidence type="ECO:0000256" key="5">
    <source>
        <dbReference type="ARBA" id="ARBA00022989"/>
    </source>
</evidence>
<name>G8R3W4_OWEHD</name>
<dbReference type="PATRIC" id="fig|926562.3.peg.1001"/>
<dbReference type="Pfam" id="PF03062">
    <property type="entry name" value="MBOAT"/>
    <property type="match status" value="1"/>
</dbReference>
<accession>G8R3W4</accession>
<reference evidence="9 10" key="1">
    <citation type="journal article" date="2012" name="Stand. Genomic Sci.">
        <title>Genome sequence of the orange-pigmented seawater bacterium Owenweeksia hongkongensis type strain (UST20020801(T)).</title>
        <authorList>
            <person name="Riedel T."/>
            <person name="Held B."/>
            <person name="Nolan M."/>
            <person name="Lucas S."/>
            <person name="Lapidus A."/>
            <person name="Tice H."/>
            <person name="Del Rio T.G."/>
            <person name="Cheng J.F."/>
            <person name="Han C."/>
            <person name="Tapia R."/>
            <person name="Goodwin L.A."/>
            <person name="Pitluck S."/>
            <person name="Liolios K."/>
            <person name="Mavromatis K."/>
            <person name="Pagani I."/>
            <person name="Ivanova N."/>
            <person name="Mikhailova N."/>
            <person name="Pati A."/>
            <person name="Chen A."/>
            <person name="Palaniappan K."/>
            <person name="Rohde M."/>
            <person name="Tindall B.J."/>
            <person name="Detter J.C."/>
            <person name="Goker M."/>
            <person name="Woyke T."/>
            <person name="Bristow J."/>
            <person name="Eisen J.A."/>
            <person name="Markowitz V."/>
            <person name="Hugenholtz P."/>
            <person name="Klenk H.P."/>
            <person name="Kyrpides N.C."/>
        </authorList>
    </citation>
    <scope>NUCLEOTIDE SEQUENCE</scope>
    <source>
        <strain evidence="10">DSM 17368 / JCM 12287 / NRRL B-23963</strain>
    </source>
</reference>
<feature type="transmembrane region" description="Helical" evidence="8">
    <location>
        <begin position="111"/>
        <end position="129"/>
    </location>
</feature>
<comment type="subcellular location">
    <subcellularLocation>
        <location evidence="1">Cell membrane</location>
        <topology evidence="1">Multi-pass membrane protein</topology>
    </subcellularLocation>
</comment>
<gene>
    <name evidence="9" type="ordered locus">Oweho_0986</name>
</gene>
<feature type="transmembrane region" description="Helical" evidence="8">
    <location>
        <begin position="401"/>
        <end position="423"/>
    </location>
</feature>
<keyword evidence="7" id="KW-0808">Transferase</keyword>
<feature type="transmembrane region" description="Helical" evidence="8">
    <location>
        <begin position="353"/>
        <end position="373"/>
    </location>
</feature>
<keyword evidence="3 7" id="KW-1003">Cell membrane</keyword>